<sequence>MENTNLNEKSSQSQNAQILAFMQNGGKITSLMALDLFGCMRLSARILDLRNNGYHIYSKTIKDPKSGKRFSQYFMEARNGTF</sequence>
<gene>
    <name evidence="2" type="ORF">NCTC8284_01842</name>
</gene>
<protein>
    <recommendedName>
        <fullName evidence="1">Winged helix-turn-helix domain-containing protein</fullName>
    </recommendedName>
</protein>
<evidence type="ECO:0000313" key="2">
    <source>
        <dbReference type="EMBL" id="VEH66669.1"/>
    </source>
</evidence>
<dbReference type="AlphaFoldDB" id="A0A3S4U921"/>
<organism evidence="2 3">
    <name type="scientific">Rodentibacter pneumotropicus</name>
    <dbReference type="NCBI Taxonomy" id="758"/>
    <lineage>
        <taxon>Bacteria</taxon>
        <taxon>Pseudomonadati</taxon>
        <taxon>Pseudomonadota</taxon>
        <taxon>Gammaproteobacteria</taxon>
        <taxon>Pasteurellales</taxon>
        <taxon>Pasteurellaceae</taxon>
        <taxon>Rodentibacter</taxon>
    </lineage>
</organism>
<feature type="domain" description="Winged helix-turn-helix" evidence="1">
    <location>
        <begin position="13"/>
        <end position="75"/>
    </location>
</feature>
<proteinExistence type="predicted"/>
<dbReference type="Pfam" id="PF14090">
    <property type="entry name" value="HTH_39"/>
    <property type="match status" value="1"/>
</dbReference>
<evidence type="ECO:0000259" key="1">
    <source>
        <dbReference type="Pfam" id="PF14090"/>
    </source>
</evidence>
<dbReference type="InterPro" id="IPR055245">
    <property type="entry name" value="HTH_proteobacteria"/>
</dbReference>
<evidence type="ECO:0000313" key="3">
    <source>
        <dbReference type="Proteomes" id="UP000278733"/>
    </source>
</evidence>
<accession>A0A3S4U921</accession>
<reference evidence="2 3" key="1">
    <citation type="submission" date="2018-12" db="EMBL/GenBank/DDBJ databases">
        <authorList>
            <consortium name="Pathogen Informatics"/>
        </authorList>
    </citation>
    <scope>NUCLEOTIDE SEQUENCE [LARGE SCALE GENOMIC DNA]</scope>
    <source>
        <strain evidence="2 3">NCTC8284</strain>
    </source>
</reference>
<name>A0A3S4U921_9PAST</name>
<dbReference type="KEGG" id="rpne:NCTC8284_01842"/>
<dbReference type="Proteomes" id="UP000278733">
    <property type="component" value="Chromosome"/>
</dbReference>
<dbReference type="EMBL" id="LR134405">
    <property type="protein sequence ID" value="VEH66669.1"/>
    <property type="molecule type" value="Genomic_DNA"/>
</dbReference>
<dbReference type="RefSeq" id="WP_136126441.1">
    <property type="nucleotide sequence ID" value="NZ_QXNE01000015.1"/>
</dbReference>